<dbReference type="PATRIC" id="fig|1454003.3.peg.2939"/>
<dbReference type="PANTHER" id="PTHR11748:SF103">
    <property type="entry name" value="GLYCOLATE OXIDASE SUBUNIT GLCE"/>
    <property type="match status" value="1"/>
</dbReference>
<dbReference type="Proteomes" id="UP000021816">
    <property type="component" value="Unassembled WGS sequence"/>
</dbReference>
<name>A0A011PNW9_9PROT</name>
<comment type="caution">
    <text evidence="4">The sequence shown here is derived from an EMBL/GenBank/DDBJ whole genome shotgun (WGS) entry which is preliminary data.</text>
</comment>
<keyword evidence="1" id="KW-0285">Flavoprotein</keyword>
<evidence type="ECO:0000259" key="3">
    <source>
        <dbReference type="PROSITE" id="PS51387"/>
    </source>
</evidence>
<dbReference type="GO" id="GO:0016491">
    <property type="term" value="F:oxidoreductase activity"/>
    <property type="evidence" value="ECO:0007669"/>
    <property type="project" value="UniProtKB-KW"/>
</dbReference>
<dbReference type="InterPro" id="IPR016166">
    <property type="entry name" value="FAD-bd_PCMH"/>
</dbReference>
<dbReference type="SUPFAM" id="SSF56176">
    <property type="entry name" value="FAD-binding/transporter-associated domain-like"/>
    <property type="match status" value="1"/>
</dbReference>
<sequence length="356" mass="37495">MEELIDDWIGRVADAASSDRGLAIRGGGSKLFYGCPEQGEVLEVGGYRGIVAYEPTELVVTARAGTPLRELAAALAEKGQWLPFEPPHFGPAATVGGMLAAGLSGPRRQAVGALRDYVLGVKLLNGSGEVLSFGGQVMKNVAGYDVARLLAGSLGTLGIVLEVSLKVLPLPVAEKSLRFAIDETSALKKLNEWGGRPLPISASAWHDGMLTLRLSGAAAAVAAAQRHLGGEALADGLAAAFWQALREQSFAYFTGDAPLWRLSLPSAAPPQALPGPTLIEWGGAQRWLREGDERAIRVAAAKAGGHATLFRADDAAKAAQGVFQPLPAALLRIHRNLKRAFDPQGVFNRGRMYPGL</sequence>
<keyword evidence="2" id="KW-0274">FAD</keyword>
<accession>A0A011PNW9</accession>
<protein>
    <submittedName>
        <fullName evidence="4">Putative FAD-linked oxidoreductase</fullName>
        <ecNumber evidence="4">1.-.-.-</ecNumber>
    </submittedName>
</protein>
<evidence type="ECO:0000313" key="4">
    <source>
        <dbReference type="EMBL" id="EXI78727.1"/>
    </source>
</evidence>
<dbReference type="Gene3D" id="3.30.465.10">
    <property type="match status" value="1"/>
</dbReference>
<dbReference type="PANTHER" id="PTHR11748">
    <property type="entry name" value="D-LACTATE DEHYDROGENASE"/>
    <property type="match status" value="1"/>
</dbReference>
<dbReference type="Pfam" id="PF01565">
    <property type="entry name" value="FAD_binding_4"/>
    <property type="match status" value="1"/>
</dbReference>
<dbReference type="AlphaFoldDB" id="A0A011PNW9"/>
<dbReference type="SUPFAM" id="SSF55103">
    <property type="entry name" value="FAD-linked oxidases, C-terminal domain"/>
    <property type="match status" value="1"/>
</dbReference>
<reference evidence="4 5" key="1">
    <citation type="submission" date="2014-02" db="EMBL/GenBank/DDBJ databases">
        <title>Expanding our view of genomic diversity in Candidatus Accumulibacter clades.</title>
        <authorList>
            <person name="Skennerton C.T."/>
            <person name="Barr J.J."/>
            <person name="Slater F.R."/>
            <person name="Bond P.L."/>
            <person name="Tyson G.W."/>
        </authorList>
    </citation>
    <scope>NUCLEOTIDE SEQUENCE [LARGE SCALE GENOMIC DNA]</scope>
    <source>
        <strain evidence="5">BA-92</strain>
    </source>
</reference>
<dbReference type="NCBIfam" id="NF008439">
    <property type="entry name" value="PRK11282.1"/>
    <property type="match status" value="1"/>
</dbReference>
<dbReference type="PROSITE" id="PS51387">
    <property type="entry name" value="FAD_PCMH"/>
    <property type="match status" value="1"/>
</dbReference>
<dbReference type="EMBL" id="JEMX01000066">
    <property type="protein sequence ID" value="EXI78727.1"/>
    <property type="molecule type" value="Genomic_DNA"/>
</dbReference>
<dbReference type="EC" id="1.-.-.-" evidence="4"/>
<feature type="domain" description="FAD-binding PCMH-type" evidence="3">
    <location>
        <begin position="1"/>
        <end position="170"/>
    </location>
</feature>
<keyword evidence="4" id="KW-0560">Oxidoreductase</keyword>
<dbReference type="STRING" id="1454003.AW10_02881"/>
<evidence type="ECO:0000313" key="5">
    <source>
        <dbReference type="Proteomes" id="UP000021816"/>
    </source>
</evidence>
<dbReference type="InterPro" id="IPR036318">
    <property type="entry name" value="FAD-bd_PCMH-like_sf"/>
</dbReference>
<dbReference type="InterPro" id="IPR016169">
    <property type="entry name" value="FAD-bd_PCMH_sub2"/>
</dbReference>
<dbReference type="GO" id="GO:0071949">
    <property type="term" value="F:FAD binding"/>
    <property type="evidence" value="ECO:0007669"/>
    <property type="project" value="InterPro"/>
</dbReference>
<dbReference type="InterPro" id="IPR006094">
    <property type="entry name" value="Oxid_FAD_bind_N"/>
</dbReference>
<evidence type="ECO:0000256" key="1">
    <source>
        <dbReference type="ARBA" id="ARBA00022630"/>
    </source>
</evidence>
<evidence type="ECO:0000256" key="2">
    <source>
        <dbReference type="ARBA" id="ARBA00022827"/>
    </source>
</evidence>
<gene>
    <name evidence="4" type="ORF">AW10_02881</name>
</gene>
<organism evidence="4 5">
    <name type="scientific">Candidatus Accumulibacter appositus</name>
    <dbReference type="NCBI Taxonomy" id="1454003"/>
    <lineage>
        <taxon>Bacteria</taxon>
        <taxon>Pseudomonadati</taxon>
        <taxon>Pseudomonadota</taxon>
        <taxon>Betaproteobacteria</taxon>
        <taxon>Candidatus Accumulibacter</taxon>
    </lineage>
</organism>
<dbReference type="InterPro" id="IPR016164">
    <property type="entry name" value="FAD-linked_Oxase-like_C"/>
</dbReference>
<proteinExistence type="predicted"/>